<dbReference type="HOGENOM" id="CLU_118105_0_0_5"/>
<dbReference type="Proteomes" id="UP000031643">
    <property type="component" value="Chromosome"/>
</dbReference>
<dbReference type="AlphaFoldDB" id="A0A0A8K6S9"/>
<protein>
    <submittedName>
        <fullName evidence="1">Uncharacterized protein</fullName>
    </submittedName>
</protein>
<dbReference type="RefSeq" id="WP_045368638.1">
    <property type="nucleotide sequence ID" value="NZ_AP014648.1"/>
</dbReference>
<keyword evidence="2" id="KW-1185">Reference proteome</keyword>
<organism evidence="1 2">
    <name type="scientific">Methyloceanibacter caenitepidi</name>
    <dbReference type="NCBI Taxonomy" id="1384459"/>
    <lineage>
        <taxon>Bacteria</taxon>
        <taxon>Pseudomonadati</taxon>
        <taxon>Pseudomonadota</taxon>
        <taxon>Alphaproteobacteria</taxon>
        <taxon>Hyphomicrobiales</taxon>
        <taxon>Hyphomicrobiaceae</taxon>
        <taxon>Methyloceanibacter</taxon>
    </lineage>
</organism>
<dbReference type="STRING" id="1384459.GL4_3039"/>
<name>A0A0A8K6S9_9HYPH</name>
<evidence type="ECO:0000313" key="2">
    <source>
        <dbReference type="Proteomes" id="UP000031643"/>
    </source>
</evidence>
<evidence type="ECO:0000313" key="1">
    <source>
        <dbReference type="EMBL" id="BAQ18471.1"/>
    </source>
</evidence>
<dbReference type="KEGG" id="mcg:GL4_3039"/>
<reference evidence="1 2" key="1">
    <citation type="submission" date="2014-09" db="EMBL/GenBank/DDBJ databases">
        <title>Genome sequencing of Methyloceanibacter caenitepidi Gela4.</title>
        <authorList>
            <person name="Takeuchi M."/>
            <person name="Susumu S."/>
            <person name="Kamagata Y."/>
            <person name="Oshima K."/>
            <person name="Hattori M."/>
            <person name="Iwasaki W."/>
        </authorList>
    </citation>
    <scope>NUCLEOTIDE SEQUENCE [LARGE SCALE GENOMIC DNA]</scope>
    <source>
        <strain evidence="1 2">Gela4</strain>
    </source>
</reference>
<sequence>MVSRLPPKPDFESIETAALASADRRTMLLALIGNLSFSWSNNESMFIYVLMLLLDTDEISAAIVFSTLNTTRARLDLIQRLALIRIGQPEVREELDDLIERFTVATRLRNEFNHAMFMLNEQGDITHTQSLRIVERRGQFKFGETRKVDQARIDEMSAAIHDLRDLNRDLWDFLPRLQASVPARAGPER</sequence>
<accession>A0A0A8K6S9</accession>
<gene>
    <name evidence="1" type="ORF">GL4_3039</name>
</gene>
<dbReference type="OrthoDB" id="7846470at2"/>
<dbReference type="EMBL" id="AP014648">
    <property type="protein sequence ID" value="BAQ18471.1"/>
    <property type="molecule type" value="Genomic_DNA"/>
</dbReference>
<proteinExistence type="predicted"/>